<evidence type="ECO:0000256" key="5">
    <source>
        <dbReference type="ARBA" id="ARBA00022614"/>
    </source>
</evidence>
<keyword evidence="6" id="KW-0808">Transferase</keyword>
<accession>A0AAD9U5C4</accession>
<keyword evidence="19" id="KW-1185">Reference proteome</keyword>
<dbReference type="Pfam" id="PF23598">
    <property type="entry name" value="LRR_14"/>
    <property type="match status" value="1"/>
</dbReference>
<keyword evidence="13" id="KW-1133">Transmembrane helix</keyword>
<dbReference type="InterPro" id="IPR001245">
    <property type="entry name" value="Ser-Thr/Tyr_kinase_cat_dom"/>
</dbReference>
<feature type="domain" description="Protein kinase" evidence="17">
    <location>
        <begin position="213"/>
        <end position="498"/>
    </location>
</feature>
<dbReference type="PROSITE" id="PS50011">
    <property type="entry name" value="PROTEIN_KINASE_DOM"/>
    <property type="match status" value="1"/>
</dbReference>
<dbReference type="InterPro" id="IPR055414">
    <property type="entry name" value="LRR_R13L4/SHOC2-like"/>
</dbReference>
<keyword evidence="3" id="KW-1003">Cell membrane</keyword>
<comment type="subcellular location">
    <subcellularLocation>
        <location evidence="1">Cell membrane</location>
    </subcellularLocation>
</comment>
<sequence>MGRISEMNKKSAIPPVIGSLKNLVSLYLSGNNLIGPIPSTLGHLTKLRDLDLCNLTNLKFLSLHSNQLSGLLVQEVGNLKKLISLYLSNNNVGGSIPSSFGQLTSLTYLNLDSNQINGSIPPEIGSINSLTKVDLSGNNMSGTIPYDLTRLTRLVYLNFSSLFGQIPFAIGNLFNLETLVLSNNKLNGLIPTGIRNCSKLQNLILSNNSESGNIPYEIGNRGLCGQVSGFPSCSIRTKPAPVTTNDWEDKPQKFHLKGKQKKDIPKRRETKTGDIFSIWNYDGRIAYEDMIKATEDFDIKYCIGTGGYGSDYKAQLPSGKIVALKKLHGWENEEPAFFKSFRNEDEAVELDWAKRVNIIKDVARDLSYLHHNCRRTIVHRDISTNNILLNSESKQLLVTLDWLDSYRLTHPIEPSLLALMELAYTVVVTEKCDVYSFGVMTLEVLMRRYPGELGPHLSPPDEQTVMQDIVDASSLAFACLRYEPKSRPTMKRVSQEFFIRKTLISKPFHEIYIGELKDQEICLVDENDS</sequence>
<evidence type="ECO:0000259" key="17">
    <source>
        <dbReference type="PROSITE" id="PS50011"/>
    </source>
</evidence>
<dbReference type="InterPro" id="IPR001611">
    <property type="entry name" value="Leu-rich_rpt"/>
</dbReference>
<evidence type="ECO:0000256" key="2">
    <source>
        <dbReference type="ARBA" id="ARBA00012513"/>
    </source>
</evidence>
<evidence type="ECO:0000256" key="10">
    <source>
        <dbReference type="ARBA" id="ARBA00022741"/>
    </source>
</evidence>
<keyword evidence="9" id="KW-0677">Repeat</keyword>
<dbReference type="SUPFAM" id="SSF56112">
    <property type="entry name" value="Protein kinase-like (PK-like)"/>
    <property type="match status" value="1"/>
</dbReference>
<dbReference type="GO" id="GO:0004674">
    <property type="term" value="F:protein serine/threonine kinase activity"/>
    <property type="evidence" value="ECO:0007669"/>
    <property type="project" value="UniProtKB-KW"/>
</dbReference>
<reference evidence="18" key="1">
    <citation type="journal article" date="2023" name="Plant J.">
        <title>Genome sequences and population genomics provide insights into the demographic history, inbreeding, and mutation load of two 'living fossil' tree species of Dipteronia.</title>
        <authorList>
            <person name="Feng Y."/>
            <person name="Comes H.P."/>
            <person name="Chen J."/>
            <person name="Zhu S."/>
            <person name="Lu R."/>
            <person name="Zhang X."/>
            <person name="Li P."/>
            <person name="Qiu J."/>
            <person name="Olsen K.M."/>
            <person name="Qiu Y."/>
        </authorList>
    </citation>
    <scope>NUCLEOTIDE SEQUENCE</scope>
    <source>
        <strain evidence="18">KIB01</strain>
    </source>
</reference>
<keyword evidence="14" id="KW-0472">Membrane</keyword>
<evidence type="ECO:0000256" key="6">
    <source>
        <dbReference type="ARBA" id="ARBA00022679"/>
    </source>
</evidence>
<evidence type="ECO:0000313" key="18">
    <source>
        <dbReference type="EMBL" id="KAK2647755.1"/>
    </source>
</evidence>
<dbReference type="Proteomes" id="UP001280121">
    <property type="component" value="Unassembled WGS sequence"/>
</dbReference>
<evidence type="ECO:0000256" key="14">
    <source>
        <dbReference type="ARBA" id="ARBA00023136"/>
    </source>
</evidence>
<dbReference type="FunFam" id="3.80.10.10:FF:000299">
    <property type="entry name" value="Piriformospora indica-insensitive protein 2"/>
    <property type="match status" value="1"/>
</dbReference>
<comment type="catalytic activity">
    <reaction evidence="16">
        <text>L-seryl-[protein] + ATP = O-phospho-L-seryl-[protein] + ADP + H(+)</text>
        <dbReference type="Rhea" id="RHEA:17989"/>
        <dbReference type="Rhea" id="RHEA-COMP:9863"/>
        <dbReference type="Rhea" id="RHEA-COMP:11604"/>
        <dbReference type="ChEBI" id="CHEBI:15378"/>
        <dbReference type="ChEBI" id="CHEBI:29999"/>
        <dbReference type="ChEBI" id="CHEBI:30616"/>
        <dbReference type="ChEBI" id="CHEBI:83421"/>
        <dbReference type="ChEBI" id="CHEBI:456216"/>
        <dbReference type="EC" id="2.7.11.1"/>
    </reaction>
</comment>
<dbReference type="Gene3D" id="3.80.10.10">
    <property type="entry name" value="Ribonuclease Inhibitor"/>
    <property type="match status" value="3"/>
</dbReference>
<evidence type="ECO:0000256" key="4">
    <source>
        <dbReference type="ARBA" id="ARBA00022527"/>
    </source>
</evidence>
<evidence type="ECO:0000256" key="8">
    <source>
        <dbReference type="ARBA" id="ARBA00022729"/>
    </source>
</evidence>
<keyword evidence="4" id="KW-0723">Serine/threonine-protein kinase</keyword>
<dbReference type="Gene3D" id="1.10.510.10">
    <property type="entry name" value="Transferase(Phosphotransferase) domain 1"/>
    <property type="match status" value="2"/>
</dbReference>
<evidence type="ECO:0000256" key="9">
    <source>
        <dbReference type="ARBA" id="ARBA00022737"/>
    </source>
</evidence>
<dbReference type="GO" id="GO:0005524">
    <property type="term" value="F:ATP binding"/>
    <property type="evidence" value="ECO:0007669"/>
    <property type="project" value="UniProtKB-KW"/>
</dbReference>
<evidence type="ECO:0000256" key="16">
    <source>
        <dbReference type="ARBA" id="ARBA00048679"/>
    </source>
</evidence>
<dbReference type="AlphaFoldDB" id="A0AAD9U5C4"/>
<name>A0AAD9U5C4_9ROSI</name>
<keyword evidence="10" id="KW-0547">Nucleotide-binding</keyword>
<evidence type="ECO:0000256" key="7">
    <source>
        <dbReference type="ARBA" id="ARBA00022692"/>
    </source>
</evidence>
<evidence type="ECO:0000256" key="13">
    <source>
        <dbReference type="ARBA" id="ARBA00022989"/>
    </source>
</evidence>
<keyword evidence="7" id="KW-0812">Transmembrane</keyword>
<dbReference type="SMART" id="SM00369">
    <property type="entry name" value="LRR_TYP"/>
    <property type="match status" value="5"/>
</dbReference>
<organism evidence="18 19">
    <name type="scientific">Dipteronia dyeriana</name>
    <dbReference type="NCBI Taxonomy" id="168575"/>
    <lineage>
        <taxon>Eukaryota</taxon>
        <taxon>Viridiplantae</taxon>
        <taxon>Streptophyta</taxon>
        <taxon>Embryophyta</taxon>
        <taxon>Tracheophyta</taxon>
        <taxon>Spermatophyta</taxon>
        <taxon>Magnoliopsida</taxon>
        <taxon>eudicotyledons</taxon>
        <taxon>Gunneridae</taxon>
        <taxon>Pentapetalae</taxon>
        <taxon>rosids</taxon>
        <taxon>malvids</taxon>
        <taxon>Sapindales</taxon>
        <taxon>Sapindaceae</taxon>
        <taxon>Hippocastanoideae</taxon>
        <taxon>Acereae</taxon>
        <taxon>Dipteronia</taxon>
    </lineage>
</organism>
<keyword evidence="11" id="KW-0418">Kinase</keyword>
<dbReference type="PROSITE" id="PS00109">
    <property type="entry name" value="PROTEIN_KINASE_TYR"/>
    <property type="match status" value="1"/>
</dbReference>
<dbReference type="InterPro" id="IPR003591">
    <property type="entry name" value="Leu-rich_rpt_typical-subtyp"/>
</dbReference>
<dbReference type="InterPro" id="IPR051420">
    <property type="entry name" value="Ser_Thr_Kinases_DiverseReg"/>
</dbReference>
<protein>
    <recommendedName>
        <fullName evidence="2">non-specific serine/threonine protein kinase</fullName>
        <ecNumber evidence="2">2.7.11.1</ecNumber>
    </recommendedName>
</protein>
<dbReference type="SUPFAM" id="SSF52058">
    <property type="entry name" value="L domain-like"/>
    <property type="match status" value="1"/>
</dbReference>
<keyword evidence="5" id="KW-0433">Leucine-rich repeat</keyword>
<evidence type="ECO:0000256" key="1">
    <source>
        <dbReference type="ARBA" id="ARBA00004236"/>
    </source>
</evidence>
<dbReference type="InterPro" id="IPR032675">
    <property type="entry name" value="LRR_dom_sf"/>
</dbReference>
<dbReference type="PANTHER" id="PTHR48005">
    <property type="entry name" value="LEUCINE RICH REPEAT KINASE 2"/>
    <property type="match status" value="1"/>
</dbReference>
<dbReference type="EC" id="2.7.11.1" evidence="2"/>
<dbReference type="Pfam" id="PF07714">
    <property type="entry name" value="PK_Tyr_Ser-Thr"/>
    <property type="match status" value="1"/>
</dbReference>
<gene>
    <name evidence="18" type="ORF">Ddye_015244</name>
</gene>
<evidence type="ECO:0000256" key="12">
    <source>
        <dbReference type="ARBA" id="ARBA00022840"/>
    </source>
</evidence>
<comment type="caution">
    <text evidence="18">The sequence shown here is derived from an EMBL/GenBank/DDBJ whole genome shotgun (WGS) entry which is preliminary data.</text>
</comment>
<evidence type="ECO:0000313" key="19">
    <source>
        <dbReference type="Proteomes" id="UP001280121"/>
    </source>
</evidence>
<dbReference type="GO" id="GO:0005886">
    <property type="term" value="C:plasma membrane"/>
    <property type="evidence" value="ECO:0007669"/>
    <property type="project" value="UniProtKB-SubCell"/>
</dbReference>
<comment type="catalytic activity">
    <reaction evidence="15">
        <text>L-threonyl-[protein] + ATP = O-phospho-L-threonyl-[protein] + ADP + H(+)</text>
        <dbReference type="Rhea" id="RHEA:46608"/>
        <dbReference type="Rhea" id="RHEA-COMP:11060"/>
        <dbReference type="Rhea" id="RHEA-COMP:11605"/>
        <dbReference type="ChEBI" id="CHEBI:15378"/>
        <dbReference type="ChEBI" id="CHEBI:30013"/>
        <dbReference type="ChEBI" id="CHEBI:30616"/>
        <dbReference type="ChEBI" id="CHEBI:61977"/>
        <dbReference type="ChEBI" id="CHEBI:456216"/>
        <dbReference type="EC" id="2.7.11.1"/>
    </reaction>
</comment>
<proteinExistence type="predicted"/>
<evidence type="ECO:0000256" key="15">
    <source>
        <dbReference type="ARBA" id="ARBA00047899"/>
    </source>
</evidence>
<dbReference type="InterPro" id="IPR000719">
    <property type="entry name" value="Prot_kinase_dom"/>
</dbReference>
<evidence type="ECO:0000256" key="11">
    <source>
        <dbReference type="ARBA" id="ARBA00022777"/>
    </source>
</evidence>
<dbReference type="Pfam" id="PF00560">
    <property type="entry name" value="LRR_1"/>
    <property type="match status" value="3"/>
</dbReference>
<keyword evidence="8" id="KW-0732">Signal</keyword>
<dbReference type="EMBL" id="JANJYI010000005">
    <property type="protein sequence ID" value="KAK2647755.1"/>
    <property type="molecule type" value="Genomic_DNA"/>
</dbReference>
<dbReference type="InterPro" id="IPR008266">
    <property type="entry name" value="Tyr_kinase_AS"/>
</dbReference>
<dbReference type="InterPro" id="IPR011009">
    <property type="entry name" value="Kinase-like_dom_sf"/>
</dbReference>
<dbReference type="PANTHER" id="PTHR48005:SF16">
    <property type="entry name" value="MDIS1-INTERACTING RECEPTOR LIKE KINASE 2-LIKE ISOFORM X1"/>
    <property type="match status" value="1"/>
</dbReference>
<evidence type="ECO:0000256" key="3">
    <source>
        <dbReference type="ARBA" id="ARBA00022475"/>
    </source>
</evidence>
<keyword evidence="12" id="KW-0067">ATP-binding</keyword>